<dbReference type="AlphaFoldDB" id="A0A7N0ZY81"/>
<dbReference type="InterPro" id="IPR050295">
    <property type="entry name" value="Plant_2OG-oxidoreductases"/>
</dbReference>
<dbReference type="Gramene" id="Kaladp0053s0352.1.v1.1">
    <property type="protein sequence ID" value="Kaladp0053s0352.1.v1.1"/>
    <property type="gene ID" value="Kaladp0053s0352.v1.1"/>
</dbReference>
<dbReference type="InterPro" id="IPR026992">
    <property type="entry name" value="DIOX_N"/>
</dbReference>
<dbReference type="PANTHER" id="PTHR47991">
    <property type="entry name" value="OXOGLUTARATE/IRON-DEPENDENT DIOXYGENASE"/>
    <property type="match status" value="1"/>
</dbReference>
<reference evidence="6" key="1">
    <citation type="submission" date="2021-01" db="UniProtKB">
        <authorList>
            <consortium name="EnsemblPlants"/>
        </authorList>
    </citation>
    <scope>IDENTIFICATION</scope>
</reference>
<evidence type="ECO:0000256" key="3">
    <source>
        <dbReference type="ARBA" id="ARBA00023004"/>
    </source>
</evidence>
<dbReference type="Pfam" id="PF14226">
    <property type="entry name" value="DIOX_N"/>
    <property type="match status" value="1"/>
</dbReference>
<evidence type="ECO:0000259" key="5">
    <source>
        <dbReference type="PROSITE" id="PS51471"/>
    </source>
</evidence>
<evidence type="ECO:0000256" key="4">
    <source>
        <dbReference type="RuleBase" id="RU003682"/>
    </source>
</evidence>
<keyword evidence="2 4" id="KW-0479">Metal-binding</keyword>
<dbReference type="SUPFAM" id="SSF51197">
    <property type="entry name" value="Clavaminate synthase-like"/>
    <property type="match status" value="1"/>
</dbReference>
<dbReference type="InterPro" id="IPR005123">
    <property type="entry name" value="Oxoglu/Fe-dep_dioxygenase_dom"/>
</dbReference>
<feature type="domain" description="Fe2OG dioxygenase" evidence="5">
    <location>
        <begin position="200"/>
        <end position="300"/>
    </location>
</feature>
<dbReference type="InterPro" id="IPR027443">
    <property type="entry name" value="IPNS-like_sf"/>
</dbReference>
<evidence type="ECO:0000256" key="1">
    <source>
        <dbReference type="ARBA" id="ARBA00008056"/>
    </source>
</evidence>
<dbReference type="Pfam" id="PF03171">
    <property type="entry name" value="2OG-FeII_Oxy"/>
    <property type="match status" value="1"/>
</dbReference>
<dbReference type="OMA" id="DWSDRIY"/>
<name>A0A7N0ZY81_KALFE</name>
<proteinExistence type="inferred from homology"/>
<dbReference type="FunFam" id="2.60.120.330:FF:000018">
    <property type="entry name" value="2-oxoglutarate (2OG) and Fe(II)-dependent oxygenase superfamily protein"/>
    <property type="match status" value="1"/>
</dbReference>
<dbReference type="EnsemblPlants" id="Kaladp0053s0352.1.v1.1">
    <property type="protein sequence ID" value="Kaladp0053s0352.1.v1.1"/>
    <property type="gene ID" value="Kaladp0053s0352.v1.1"/>
</dbReference>
<evidence type="ECO:0000256" key="2">
    <source>
        <dbReference type="ARBA" id="ARBA00022723"/>
    </source>
</evidence>
<accession>A0A7N0ZY81</accession>
<dbReference type="GO" id="GO:0046872">
    <property type="term" value="F:metal ion binding"/>
    <property type="evidence" value="ECO:0007669"/>
    <property type="project" value="UniProtKB-KW"/>
</dbReference>
<dbReference type="InterPro" id="IPR044861">
    <property type="entry name" value="IPNS-like_FE2OG_OXY"/>
</dbReference>
<keyword evidence="7" id="KW-1185">Reference proteome</keyword>
<dbReference type="Gene3D" id="2.60.120.330">
    <property type="entry name" value="B-lactam Antibiotic, Isopenicillin N Synthase, Chain"/>
    <property type="match status" value="1"/>
</dbReference>
<keyword evidence="3 4" id="KW-0408">Iron</keyword>
<dbReference type="GO" id="GO:0016491">
    <property type="term" value="F:oxidoreductase activity"/>
    <property type="evidence" value="ECO:0007669"/>
    <property type="project" value="UniProtKB-KW"/>
</dbReference>
<comment type="similarity">
    <text evidence="1 4">Belongs to the iron/ascorbate-dependent oxidoreductase family.</text>
</comment>
<evidence type="ECO:0000313" key="7">
    <source>
        <dbReference type="Proteomes" id="UP000594263"/>
    </source>
</evidence>
<keyword evidence="4" id="KW-0560">Oxidoreductase</keyword>
<sequence length="343" mass="38853">MSASAFVPKPVQEQVESGEAFSARYIYQGPDRETLGARLPLADIPVVDLEKLSSANPDRDDELKNLRSALSSWGCVQAVNHGMSGSLMEEMREATKSFFATPKEEKHKYARQEKMFEGYGNDMVLSQEQVLDWTDRLYLTVTPASHRKLKFWPRNPPSFRGVLNEYAEATEQIGEVILKSMAASLGLDENCFLEMYGQVPKMYARFNYYPPCPRPDLALGVKPHADRSALTILLQDKDVEGLQVEKDRQWFRVPTIPDALLVNVGDQIEIMSNGEFRSVVHRVSANGARERISVAVFCMPDKESEIEPAAGLVDENRPRLYKKVKNYYQHYKPGKKTIDDAKI</sequence>
<evidence type="ECO:0000313" key="6">
    <source>
        <dbReference type="EnsemblPlants" id="Kaladp0053s0352.1.v1.1"/>
    </source>
</evidence>
<organism evidence="6 7">
    <name type="scientific">Kalanchoe fedtschenkoi</name>
    <name type="common">Lavender scallops</name>
    <name type="synonym">South American air plant</name>
    <dbReference type="NCBI Taxonomy" id="63787"/>
    <lineage>
        <taxon>Eukaryota</taxon>
        <taxon>Viridiplantae</taxon>
        <taxon>Streptophyta</taxon>
        <taxon>Embryophyta</taxon>
        <taxon>Tracheophyta</taxon>
        <taxon>Spermatophyta</taxon>
        <taxon>Magnoliopsida</taxon>
        <taxon>eudicotyledons</taxon>
        <taxon>Gunneridae</taxon>
        <taxon>Pentapetalae</taxon>
        <taxon>Saxifragales</taxon>
        <taxon>Crassulaceae</taxon>
        <taxon>Kalanchoe</taxon>
    </lineage>
</organism>
<dbReference type="Proteomes" id="UP000594263">
    <property type="component" value="Unplaced"/>
</dbReference>
<protein>
    <recommendedName>
        <fullName evidence="5">Fe2OG dioxygenase domain-containing protein</fullName>
    </recommendedName>
</protein>
<dbReference type="PROSITE" id="PS51471">
    <property type="entry name" value="FE2OG_OXY"/>
    <property type="match status" value="1"/>
</dbReference>